<evidence type="ECO:0000256" key="1">
    <source>
        <dbReference type="SAM" id="MobiDB-lite"/>
    </source>
</evidence>
<feature type="compositionally biased region" description="Polar residues" evidence="1">
    <location>
        <begin position="84"/>
        <end position="109"/>
    </location>
</feature>
<dbReference type="EMBL" id="JAHUTI010046796">
    <property type="protein sequence ID" value="MED6247064.1"/>
    <property type="molecule type" value="Genomic_DNA"/>
</dbReference>
<comment type="caution">
    <text evidence="2">The sequence shown here is derived from an EMBL/GenBank/DDBJ whole genome shotgun (WGS) entry which is preliminary data.</text>
</comment>
<name>A0ABU7BB96_9TELE</name>
<dbReference type="Proteomes" id="UP001345963">
    <property type="component" value="Unassembled WGS sequence"/>
</dbReference>
<organism evidence="2 3">
    <name type="scientific">Ataeniobius toweri</name>
    <dbReference type="NCBI Taxonomy" id="208326"/>
    <lineage>
        <taxon>Eukaryota</taxon>
        <taxon>Metazoa</taxon>
        <taxon>Chordata</taxon>
        <taxon>Craniata</taxon>
        <taxon>Vertebrata</taxon>
        <taxon>Euteleostomi</taxon>
        <taxon>Actinopterygii</taxon>
        <taxon>Neopterygii</taxon>
        <taxon>Teleostei</taxon>
        <taxon>Neoteleostei</taxon>
        <taxon>Acanthomorphata</taxon>
        <taxon>Ovalentaria</taxon>
        <taxon>Atherinomorphae</taxon>
        <taxon>Cyprinodontiformes</taxon>
        <taxon>Goodeidae</taxon>
        <taxon>Ataeniobius</taxon>
    </lineage>
</organism>
<reference evidence="2 3" key="1">
    <citation type="submission" date="2021-07" db="EMBL/GenBank/DDBJ databases">
        <authorList>
            <person name="Palmer J.M."/>
        </authorList>
    </citation>
    <scope>NUCLEOTIDE SEQUENCE [LARGE SCALE GENOMIC DNA]</scope>
    <source>
        <strain evidence="2 3">AT_MEX2019</strain>
        <tissue evidence="2">Muscle</tissue>
    </source>
</reference>
<evidence type="ECO:0000313" key="2">
    <source>
        <dbReference type="EMBL" id="MED6247064.1"/>
    </source>
</evidence>
<sequence length="131" mass="14833">MLENYGLLNRETSQLHSSPLIFAPLQQPLDGMTAHSELLTFQSLNDLLKDELALVNEPKTLNGLINLAVRLDNRMRERKRSRLEQSTVRTHLVSQTTETIRPTSVSHSSGIEPVQIGRTRLSPEEKLRPPN</sequence>
<feature type="region of interest" description="Disordered" evidence="1">
    <location>
        <begin position="80"/>
        <end position="131"/>
    </location>
</feature>
<evidence type="ECO:0000313" key="3">
    <source>
        <dbReference type="Proteomes" id="UP001345963"/>
    </source>
</evidence>
<proteinExistence type="predicted"/>
<keyword evidence="3" id="KW-1185">Reference proteome</keyword>
<protein>
    <submittedName>
        <fullName evidence="2">Uncharacterized protein</fullName>
    </submittedName>
</protein>
<gene>
    <name evidence="2" type="ORF">ATANTOWER_029124</name>
</gene>
<accession>A0ABU7BB96</accession>
<feature type="compositionally biased region" description="Basic and acidic residues" evidence="1">
    <location>
        <begin position="121"/>
        <end position="131"/>
    </location>
</feature>